<reference evidence="2 3" key="1">
    <citation type="submission" date="2017-12" db="EMBL/GenBank/DDBJ databases">
        <title>Comparative genomics of Botrytis spp.</title>
        <authorList>
            <person name="Valero-Jimenez C.A."/>
            <person name="Tapia P."/>
            <person name="Veloso J."/>
            <person name="Silva-Moreno E."/>
            <person name="Staats M."/>
            <person name="Valdes J.H."/>
            <person name="Van Kan J.A.L."/>
        </authorList>
    </citation>
    <scope>NUCLEOTIDE SEQUENCE [LARGE SCALE GENOMIC DNA]</scope>
    <source>
        <strain evidence="2 3">MUCL435</strain>
    </source>
</reference>
<dbReference type="AlphaFoldDB" id="A0A4S8QW14"/>
<organism evidence="2 3">
    <name type="scientific">Botrytis galanthina</name>
    <dbReference type="NCBI Taxonomy" id="278940"/>
    <lineage>
        <taxon>Eukaryota</taxon>
        <taxon>Fungi</taxon>
        <taxon>Dikarya</taxon>
        <taxon>Ascomycota</taxon>
        <taxon>Pezizomycotina</taxon>
        <taxon>Leotiomycetes</taxon>
        <taxon>Helotiales</taxon>
        <taxon>Sclerotiniaceae</taxon>
        <taxon>Botrytis</taxon>
    </lineage>
</organism>
<feature type="compositionally biased region" description="Basic and acidic residues" evidence="1">
    <location>
        <begin position="258"/>
        <end position="267"/>
    </location>
</feature>
<evidence type="ECO:0000313" key="2">
    <source>
        <dbReference type="EMBL" id="THV48651.1"/>
    </source>
</evidence>
<evidence type="ECO:0000313" key="3">
    <source>
        <dbReference type="Proteomes" id="UP000308671"/>
    </source>
</evidence>
<comment type="caution">
    <text evidence="2">The sequence shown here is derived from an EMBL/GenBank/DDBJ whole genome shotgun (WGS) entry which is preliminary data.</text>
</comment>
<protein>
    <submittedName>
        <fullName evidence="2">Uncharacterized protein</fullName>
    </submittedName>
</protein>
<gene>
    <name evidence="2" type="ORF">BGAL_0235g00070</name>
</gene>
<proteinExistence type="predicted"/>
<feature type="region of interest" description="Disordered" evidence="1">
    <location>
        <begin position="244"/>
        <end position="320"/>
    </location>
</feature>
<feature type="compositionally biased region" description="Gly residues" evidence="1">
    <location>
        <begin position="295"/>
        <end position="307"/>
    </location>
</feature>
<dbReference type="OrthoDB" id="3547942at2759"/>
<sequence length="320" mass="35663">MNITNHEGRAVPLAPAHTIVICPTADYKAPNYICYDYVCQYCPKGDQGAQVLYYSQEAVDPHQSGPRVYTRFYHDHRYQVYAINEHEMPPQHSKVKICHFWCQHERTWYYVPWSDPIPGVLQDDGNISFTDPVSGHTIIDSSPVPAGFRPYRKGDTPFDTNWKKIPSSASLQLETNFATPNLDIGSSGSKSSESRGIIVTPRSEYNIPRAHKMPTTYQIPAEPISQIEVEQLRRGGAVLVSKLTESQRTPTRAVHGRGGGEGERRTEVSIPRVITDGAGRGNGTGNDNTNPPNGPRGGGNGRGYNRGRGGRPTRIWNWYN</sequence>
<accession>A0A4S8QW14</accession>
<dbReference type="Proteomes" id="UP000308671">
    <property type="component" value="Unassembled WGS sequence"/>
</dbReference>
<name>A0A4S8QW14_9HELO</name>
<keyword evidence="3" id="KW-1185">Reference proteome</keyword>
<dbReference type="EMBL" id="PQXL01000235">
    <property type="protein sequence ID" value="THV48651.1"/>
    <property type="molecule type" value="Genomic_DNA"/>
</dbReference>
<evidence type="ECO:0000256" key="1">
    <source>
        <dbReference type="SAM" id="MobiDB-lite"/>
    </source>
</evidence>